<dbReference type="EMBL" id="BART01028932">
    <property type="protein sequence ID" value="GAG95054.1"/>
    <property type="molecule type" value="Genomic_DNA"/>
</dbReference>
<dbReference type="Gene3D" id="3.40.50.300">
    <property type="entry name" value="P-loop containing nucleotide triphosphate hydrolases"/>
    <property type="match status" value="1"/>
</dbReference>
<dbReference type="GO" id="GO:0005524">
    <property type="term" value="F:ATP binding"/>
    <property type="evidence" value="ECO:0007669"/>
    <property type="project" value="UniProtKB-KW"/>
</dbReference>
<feature type="domain" description="ABC transporter" evidence="3">
    <location>
        <begin position="7"/>
        <end position="235"/>
    </location>
</feature>
<organism evidence="4">
    <name type="scientific">marine sediment metagenome</name>
    <dbReference type="NCBI Taxonomy" id="412755"/>
    <lineage>
        <taxon>unclassified sequences</taxon>
        <taxon>metagenomes</taxon>
        <taxon>ecological metagenomes</taxon>
    </lineage>
</organism>
<accession>X1BGL4</accession>
<dbReference type="Pfam" id="PF00005">
    <property type="entry name" value="ABC_tran"/>
    <property type="match status" value="1"/>
</dbReference>
<dbReference type="PROSITE" id="PS50893">
    <property type="entry name" value="ABC_TRANSPORTER_2"/>
    <property type="match status" value="1"/>
</dbReference>
<dbReference type="GO" id="GO:0016887">
    <property type="term" value="F:ATP hydrolysis activity"/>
    <property type="evidence" value="ECO:0007669"/>
    <property type="project" value="InterPro"/>
</dbReference>
<sequence>MQVEDIIQVNELTKKFGTFTAVNRINFNIRRGEILGFLGPNGAGKTTTIKMINGLLRITSGNVFVKGLNVKKHIKQIKTFTGYMSQKFSLYPLLTSWENIEFFGGISGLSRKEIKNLQQQITDTIPMEILKQKIMDIPPGIKQQVALFTCLMPDPDIIFLDEPTSGVDPKNRRDFWMQIYKLRKAGKTILVTTHNLDEAEYADRIIIIHNGNIIRQGEPSSLLKNENMDSMEDLFKKAVTDDETN</sequence>
<gene>
    <name evidence="4" type="ORF">S01H4_50892</name>
</gene>
<dbReference type="PANTHER" id="PTHR43038:SF3">
    <property type="entry name" value="ABC TRANSPORTER G FAMILY MEMBER 20 ISOFORM X1"/>
    <property type="match status" value="1"/>
</dbReference>
<reference evidence="4" key="1">
    <citation type="journal article" date="2014" name="Front. Microbiol.">
        <title>High frequency of phylogenetically diverse reductive dehalogenase-homologous genes in deep subseafloor sedimentary metagenomes.</title>
        <authorList>
            <person name="Kawai M."/>
            <person name="Futagami T."/>
            <person name="Toyoda A."/>
            <person name="Takaki Y."/>
            <person name="Nishi S."/>
            <person name="Hori S."/>
            <person name="Arai W."/>
            <person name="Tsubouchi T."/>
            <person name="Morono Y."/>
            <person name="Uchiyama I."/>
            <person name="Ito T."/>
            <person name="Fujiyama A."/>
            <person name="Inagaki F."/>
            <person name="Takami H."/>
        </authorList>
    </citation>
    <scope>NUCLEOTIDE SEQUENCE</scope>
    <source>
        <strain evidence="4">Expedition CK06-06</strain>
    </source>
</reference>
<keyword evidence="1" id="KW-0547">Nucleotide-binding</keyword>
<dbReference type="SMART" id="SM00382">
    <property type="entry name" value="AAA"/>
    <property type="match status" value="1"/>
</dbReference>
<keyword evidence="2" id="KW-0067">ATP-binding</keyword>
<dbReference type="CDD" id="cd03230">
    <property type="entry name" value="ABC_DR_subfamily_A"/>
    <property type="match status" value="1"/>
</dbReference>
<dbReference type="InterPro" id="IPR027417">
    <property type="entry name" value="P-loop_NTPase"/>
</dbReference>
<dbReference type="PANTHER" id="PTHR43038">
    <property type="entry name" value="ATP-BINDING CASSETTE, SUB-FAMILY H, MEMBER 1"/>
    <property type="match status" value="1"/>
</dbReference>
<dbReference type="AlphaFoldDB" id="X1BGL4"/>
<dbReference type="InterPro" id="IPR003593">
    <property type="entry name" value="AAA+_ATPase"/>
</dbReference>
<name>X1BGL4_9ZZZZ</name>
<evidence type="ECO:0000259" key="3">
    <source>
        <dbReference type="PROSITE" id="PS50893"/>
    </source>
</evidence>
<comment type="caution">
    <text evidence="4">The sequence shown here is derived from an EMBL/GenBank/DDBJ whole genome shotgun (WGS) entry which is preliminary data.</text>
</comment>
<evidence type="ECO:0000256" key="1">
    <source>
        <dbReference type="ARBA" id="ARBA00022741"/>
    </source>
</evidence>
<proteinExistence type="predicted"/>
<dbReference type="InterPro" id="IPR003439">
    <property type="entry name" value="ABC_transporter-like_ATP-bd"/>
</dbReference>
<evidence type="ECO:0000256" key="2">
    <source>
        <dbReference type="ARBA" id="ARBA00022840"/>
    </source>
</evidence>
<protein>
    <recommendedName>
        <fullName evidence="3">ABC transporter domain-containing protein</fullName>
    </recommendedName>
</protein>
<dbReference type="SUPFAM" id="SSF52540">
    <property type="entry name" value="P-loop containing nucleoside triphosphate hydrolases"/>
    <property type="match status" value="1"/>
</dbReference>
<evidence type="ECO:0000313" key="4">
    <source>
        <dbReference type="EMBL" id="GAG95054.1"/>
    </source>
</evidence>